<dbReference type="EMBL" id="CM042026">
    <property type="protein sequence ID" value="KAI3805128.1"/>
    <property type="molecule type" value="Genomic_DNA"/>
</dbReference>
<keyword evidence="2" id="KW-1185">Reference proteome</keyword>
<proteinExistence type="predicted"/>
<evidence type="ECO:0000313" key="1">
    <source>
        <dbReference type="EMBL" id="KAI3805128.1"/>
    </source>
</evidence>
<reference evidence="2" key="1">
    <citation type="journal article" date="2022" name="Mol. Ecol. Resour.">
        <title>The genomes of chicory, endive, great burdock and yacon provide insights into Asteraceae palaeo-polyploidization history and plant inulin production.</title>
        <authorList>
            <person name="Fan W."/>
            <person name="Wang S."/>
            <person name="Wang H."/>
            <person name="Wang A."/>
            <person name="Jiang F."/>
            <person name="Liu H."/>
            <person name="Zhao H."/>
            <person name="Xu D."/>
            <person name="Zhang Y."/>
        </authorList>
    </citation>
    <scope>NUCLEOTIDE SEQUENCE [LARGE SCALE GENOMIC DNA]</scope>
    <source>
        <strain evidence="2">cv. Yunnan</strain>
    </source>
</reference>
<reference evidence="1 2" key="2">
    <citation type="journal article" date="2022" name="Mol. Ecol. Resour.">
        <title>The genomes of chicory, endive, great burdock and yacon provide insights into Asteraceae paleo-polyploidization history and plant inulin production.</title>
        <authorList>
            <person name="Fan W."/>
            <person name="Wang S."/>
            <person name="Wang H."/>
            <person name="Wang A."/>
            <person name="Jiang F."/>
            <person name="Liu H."/>
            <person name="Zhao H."/>
            <person name="Xu D."/>
            <person name="Zhang Y."/>
        </authorList>
    </citation>
    <scope>NUCLEOTIDE SEQUENCE [LARGE SCALE GENOMIC DNA]</scope>
    <source>
        <strain evidence="2">cv. Yunnan</strain>
        <tissue evidence="1">Leaves</tissue>
    </source>
</reference>
<gene>
    <name evidence="1" type="ORF">L1987_27203</name>
</gene>
<organism evidence="1 2">
    <name type="scientific">Smallanthus sonchifolius</name>
    <dbReference type="NCBI Taxonomy" id="185202"/>
    <lineage>
        <taxon>Eukaryota</taxon>
        <taxon>Viridiplantae</taxon>
        <taxon>Streptophyta</taxon>
        <taxon>Embryophyta</taxon>
        <taxon>Tracheophyta</taxon>
        <taxon>Spermatophyta</taxon>
        <taxon>Magnoliopsida</taxon>
        <taxon>eudicotyledons</taxon>
        <taxon>Gunneridae</taxon>
        <taxon>Pentapetalae</taxon>
        <taxon>asterids</taxon>
        <taxon>campanulids</taxon>
        <taxon>Asterales</taxon>
        <taxon>Asteraceae</taxon>
        <taxon>Asteroideae</taxon>
        <taxon>Heliantheae alliance</taxon>
        <taxon>Millerieae</taxon>
        <taxon>Smallanthus</taxon>
    </lineage>
</organism>
<accession>A0ACB9IC35</accession>
<name>A0ACB9IC35_9ASTR</name>
<comment type="caution">
    <text evidence="1">The sequence shown here is derived from an EMBL/GenBank/DDBJ whole genome shotgun (WGS) entry which is preliminary data.</text>
</comment>
<sequence>MEFTSFSSTLDLIIHRLVSGCSSLSSLRRFDGVKRFFIDMEWDSSSSDLSGDEEGFLLIERASLAFPVDDLL</sequence>
<dbReference type="Proteomes" id="UP001056120">
    <property type="component" value="Linkage Group LG09"/>
</dbReference>
<evidence type="ECO:0000313" key="2">
    <source>
        <dbReference type="Proteomes" id="UP001056120"/>
    </source>
</evidence>
<protein>
    <submittedName>
        <fullName evidence="1">Uncharacterized protein</fullName>
    </submittedName>
</protein>